<feature type="region of interest" description="Disordered" evidence="1">
    <location>
        <begin position="1"/>
        <end position="31"/>
    </location>
</feature>
<dbReference type="AlphaFoldDB" id="A0A2P4XVL8"/>
<evidence type="ECO:0000256" key="1">
    <source>
        <dbReference type="SAM" id="MobiDB-lite"/>
    </source>
</evidence>
<evidence type="ECO:0008006" key="4">
    <source>
        <dbReference type="Google" id="ProtNLM"/>
    </source>
</evidence>
<dbReference type="EMBL" id="NCKW01007840">
    <property type="protein sequence ID" value="POM69605.1"/>
    <property type="molecule type" value="Genomic_DNA"/>
</dbReference>
<evidence type="ECO:0000313" key="3">
    <source>
        <dbReference type="Proteomes" id="UP000237271"/>
    </source>
</evidence>
<organism evidence="2 3">
    <name type="scientific">Phytophthora palmivora</name>
    <dbReference type="NCBI Taxonomy" id="4796"/>
    <lineage>
        <taxon>Eukaryota</taxon>
        <taxon>Sar</taxon>
        <taxon>Stramenopiles</taxon>
        <taxon>Oomycota</taxon>
        <taxon>Peronosporomycetes</taxon>
        <taxon>Peronosporales</taxon>
        <taxon>Peronosporaceae</taxon>
        <taxon>Phytophthora</taxon>
    </lineage>
</organism>
<dbReference type="Proteomes" id="UP000237271">
    <property type="component" value="Unassembled WGS sequence"/>
</dbReference>
<protein>
    <recommendedName>
        <fullName evidence="4">Phasin domain-containing protein</fullName>
    </recommendedName>
</protein>
<proteinExistence type="predicted"/>
<feature type="compositionally biased region" description="Basic residues" evidence="1">
    <location>
        <begin position="8"/>
        <end position="21"/>
    </location>
</feature>
<keyword evidence="3" id="KW-1185">Reference proteome</keyword>
<gene>
    <name evidence="2" type="ORF">PHPALM_14097</name>
</gene>
<name>A0A2P4XVL8_9STRA</name>
<comment type="caution">
    <text evidence="2">The sequence shown here is derived from an EMBL/GenBank/DDBJ whole genome shotgun (WGS) entry which is preliminary data.</text>
</comment>
<evidence type="ECO:0000313" key="2">
    <source>
        <dbReference type="EMBL" id="POM69605.1"/>
    </source>
</evidence>
<sequence>MVLPRAPRLPHKRHPKRKNRPKQQSSNILATALTPSSIDLVPGVEDQLTKVAEQFLVPTQALAAVHFALQRQQRDQSQAHIAALMAVQDSTENSMKYLTDQQLPIAGRFQDELVATQSAIRQ</sequence>
<accession>A0A2P4XVL8</accession>
<reference evidence="2 3" key="1">
    <citation type="journal article" date="2017" name="Genome Biol. Evol.">
        <title>Phytophthora megakarya and P. palmivora, closely related causal agents of cacao black pod rot, underwent increases in genome sizes and gene numbers by different mechanisms.</title>
        <authorList>
            <person name="Ali S.S."/>
            <person name="Shao J."/>
            <person name="Lary D.J."/>
            <person name="Kronmiller B."/>
            <person name="Shen D."/>
            <person name="Strem M.D."/>
            <person name="Amoako-Attah I."/>
            <person name="Akrofi A.Y."/>
            <person name="Begoude B.A."/>
            <person name="Ten Hoopen G.M."/>
            <person name="Coulibaly K."/>
            <person name="Kebe B.I."/>
            <person name="Melnick R.L."/>
            <person name="Guiltinan M.J."/>
            <person name="Tyler B.M."/>
            <person name="Meinhardt L.W."/>
            <person name="Bailey B.A."/>
        </authorList>
    </citation>
    <scope>NUCLEOTIDE SEQUENCE [LARGE SCALE GENOMIC DNA]</scope>
    <source>
        <strain evidence="3">sbr112.9</strain>
    </source>
</reference>
<dbReference type="OrthoDB" id="127938at2759"/>